<dbReference type="InterPro" id="IPR007568">
    <property type="entry name" value="RTA1"/>
</dbReference>
<dbReference type="GO" id="GO:0005886">
    <property type="term" value="C:plasma membrane"/>
    <property type="evidence" value="ECO:0007669"/>
    <property type="project" value="TreeGrafter"/>
</dbReference>
<dbReference type="AlphaFoldDB" id="A0A084B136"/>
<keyword evidence="7" id="KW-1185">Reference proteome</keyword>
<evidence type="ECO:0000256" key="1">
    <source>
        <dbReference type="ARBA" id="ARBA00004141"/>
    </source>
</evidence>
<proteinExistence type="predicted"/>
<keyword evidence="4 5" id="KW-0472">Membrane</keyword>
<gene>
    <name evidence="6" type="ORF">S7711_02371</name>
</gene>
<evidence type="ECO:0000256" key="5">
    <source>
        <dbReference type="SAM" id="Phobius"/>
    </source>
</evidence>
<feature type="transmembrane region" description="Helical" evidence="5">
    <location>
        <begin position="169"/>
        <end position="194"/>
    </location>
</feature>
<evidence type="ECO:0000313" key="7">
    <source>
        <dbReference type="Proteomes" id="UP000028045"/>
    </source>
</evidence>
<evidence type="ECO:0000313" key="6">
    <source>
        <dbReference type="EMBL" id="KEY71265.1"/>
    </source>
</evidence>
<organism evidence="6 7">
    <name type="scientific">Stachybotrys chartarum (strain CBS 109288 / IBT 7711)</name>
    <name type="common">Toxic black mold</name>
    <name type="synonym">Stilbospora chartarum</name>
    <dbReference type="NCBI Taxonomy" id="1280523"/>
    <lineage>
        <taxon>Eukaryota</taxon>
        <taxon>Fungi</taxon>
        <taxon>Dikarya</taxon>
        <taxon>Ascomycota</taxon>
        <taxon>Pezizomycotina</taxon>
        <taxon>Sordariomycetes</taxon>
        <taxon>Hypocreomycetidae</taxon>
        <taxon>Hypocreales</taxon>
        <taxon>Stachybotryaceae</taxon>
        <taxon>Stachybotrys</taxon>
    </lineage>
</organism>
<accession>A0A084B136</accession>
<feature type="transmembrane region" description="Helical" evidence="5">
    <location>
        <begin position="252"/>
        <end position="270"/>
    </location>
</feature>
<dbReference type="GO" id="GO:0000324">
    <property type="term" value="C:fungal-type vacuole"/>
    <property type="evidence" value="ECO:0007669"/>
    <property type="project" value="TreeGrafter"/>
</dbReference>
<evidence type="ECO:0000256" key="3">
    <source>
        <dbReference type="ARBA" id="ARBA00022989"/>
    </source>
</evidence>
<feature type="transmembrane region" description="Helical" evidence="5">
    <location>
        <begin position="92"/>
        <end position="112"/>
    </location>
</feature>
<feature type="transmembrane region" description="Helical" evidence="5">
    <location>
        <begin position="214"/>
        <end position="232"/>
    </location>
</feature>
<reference evidence="6 7" key="1">
    <citation type="journal article" date="2014" name="BMC Genomics">
        <title>Comparative genome sequencing reveals chemotype-specific gene clusters in the toxigenic black mold Stachybotrys.</title>
        <authorList>
            <person name="Semeiks J."/>
            <person name="Borek D."/>
            <person name="Otwinowski Z."/>
            <person name="Grishin N.V."/>
        </authorList>
    </citation>
    <scope>NUCLEOTIDE SEQUENCE [LARGE SCALE GENOMIC DNA]</scope>
    <source>
        <strain evidence="7">CBS 109288 / IBT 7711</strain>
    </source>
</reference>
<name>A0A084B136_STACB</name>
<feature type="transmembrane region" description="Helical" evidence="5">
    <location>
        <begin position="62"/>
        <end position="80"/>
    </location>
</feature>
<dbReference type="OrthoDB" id="4521223at2759"/>
<dbReference type="Proteomes" id="UP000028045">
    <property type="component" value="Unassembled WGS sequence"/>
</dbReference>
<comment type="subcellular location">
    <subcellularLocation>
        <location evidence="1">Membrane</location>
        <topology evidence="1">Multi-pass membrane protein</topology>
    </subcellularLocation>
</comment>
<dbReference type="PANTHER" id="PTHR31465:SF8">
    <property type="entry name" value="DOMAIN PROTEIN, PUTATIVE (AFU_ORTHOLOGUE AFUA_6G14140)-RELATED"/>
    <property type="match status" value="1"/>
</dbReference>
<sequence length="316" mass="34272">MSDSIDDCEQVSASCPVEDTIYGYTPNLGGNVFYTIVFAFCAVANVYLMFRHWRSWKGYTILVLLGAVGECCGYVGRVLMNNNPWDGAAMTIQMLLLMVSPSFLAAALYMTLHTLVQYFGPEHTKLPARLWTWPFVTADLIGFVSQCGGGIVASMGGDGNAGLATAGNAIMVAGVAFQAIVMVIAGVLATDFTVRMRRRQSGPTFSRLPKDLKIFLCSMNAAFLLILARCIYRIPELAGGVGGPLMRIEVDFMIFDGCLIMVSVVILSAAHPGLYANALQDGQVWTYKTALPSSDLEHRYEMGTNPDHAQGQQCTS</sequence>
<evidence type="ECO:0000256" key="4">
    <source>
        <dbReference type="ARBA" id="ARBA00023136"/>
    </source>
</evidence>
<protein>
    <submittedName>
        <fullName evidence="6">Uncharacterized protein</fullName>
    </submittedName>
</protein>
<keyword evidence="2 5" id="KW-0812">Transmembrane</keyword>
<dbReference type="HOGENOM" id="CLU_033465_6_1_1"/>
<keyword evidence="3 5" id="KW-1133">Transmembrane helix</keyword>
<feature type="transmembrane region" description="Helical" evidence="5">
    <location>
        <begin position="133"/>
        <end position="157"/>
    </location>
</feature>
<evidence type="ECO:0000256" key="2">
    <source>
        <dbReference type="ARBA" id="ARBA00022692"/>
    </source>
</evidence>
<dbReference type="EMBL" id="KL648338">
    <property type="protein sequence ID" value="KEY71265.1"/>
    <property type="molecule type" value="Genomic_DNA"/>
</dbReference>
<feature type="transmembrane region" description="Helical" evidence="5">
    <location>
        <begin position="32"/>
        <end position="50"/>
    </location>
</feature>
<dbReference type="PANTHER" id="PTHR31465">
    <property type="entry name" value="PROTEIN RTA1-RELATED"/>
    <property type="match status" value="1"/>
</dbReference>
<dbReference type="Pfam" id="PF04479">
    <property type="entry name" value="RTA1"/>
    <property type="match status" value="1"/>
</dbReference>